<dbReference type="InterPro" id="IPR029061">
    <property type="entry name" value="THDP-binding"/>
</dbReference>
<evidence type="ECO:0000313" key="3">
    <source>
        <dbReference type="EMBL" id="EKE28806.1"/>
    </source>
</evidence>
<accession>K2FCK4</accession>
<dbReference type="GO" id="GO:0045333">
    <property type="term" value="P:cellular respiration"/>
    <property type="evidence" value="ECO:0007669"/>
    <property type="project" value="UniProtKB-ARBA"/>
</dbReference>
<dbReference type="GO" id="GO:0016625">
    <property type="term" value="F:oxidoreductase activity, acting on the aldehyde or oxo group of donors, iron-sulfur protein as acceptor"/>
    <property type="evidence" value="ECO:0007669"/>
    <property type="project" value="UniProtKB-ARBA"/>
</dbReference>
<gene>
    <name evidence="3" type="ORF">ACD_3C00011G0001</name>
</gene>
<organism evidence="3">
    <name type="scientific">uncultured bacterium</name>
    <name type="common">gcode 4</name>
    <dbReference type="NCBI Taxonomy" id="1234023"/>
    <lineage>
        <taxon>Bacteria</taxon>
        <taxon>environmental samples</taxon>
    </lineage>
</organism>
<dbReference type="InterPro" id="IPR051457">
    <property type="entry name" value="2-oxoacid:Fd_oxidoreductase"/>
</dbReference>
<dbReference type="PANTHER" id="PTHR48084:SF4">
    <property type="entry name" value="2-OXOGLUTARATE OXIDOREDUCTASE SUBUNIT KORB"/>
    <property type="match status" value="1"/>
</dbReference>
<dbReference type="SUPFAM" id="SSF52518">
    <property type="entry name" value="Thiamin diphosphate-binding fold (THDP-binding)"/>
    <property type="match status" value="1"/>
</dbReference>
<sequence length="200" mass="24115">MRNELNNIQWCPWCWDYLILWAIRKWLIELWVDKKDVVIVSWIWCSGKISQYIDAYAAETLHWRSIPFWTWVKLSNPNLKVICIWWDWDWYGIWLGHFLHACRRDIDITYLVLDNENYALTTGQTSPTTPIWIKTKSTKEWNPSNPFNPVKLAESAWCRFTREIDSKNVIGMREAIKEAIMHPWFSHLNIIQACPSWKVW</sequence>
<name>K2FCK4_9BACT</name>
<evidence type="ECO:0000256" key="1">
    <source>
        <dbReference type="ARBA" id="ARBA00023002"/>
    </source>
</evidence>
<keyword evidence="1" id="KW-0560">Oxidoreductase</keyword>
<evidence type="ECO:0000259" key="2">
    <source>
        <dbReference type="Pfam" id="PF02775"/>
    </source>
</evidence>
<dbReference type="GO" id="GO:0030976">
    <property type="term" value="F:thiamine pyrophosphate binding"/>
    <property type="evidence" value="ECO:0007669"/>
    <property type="project" value="InterPro"/>
</dbReference>
<dbReference type="Pfam" id="PF02775">
    <property type="entry name" value="TPP_enzyme_C"/>
    <property type="match status" value="1"/>
</dbReference>
<feature type="domain" description="Thiamine pyrophosphate enzyme TPP-binding" evidence="2">
    <location>
        <begin position="50"/>
        <end position="186"/>
    </location>
</feature>
<reference evidence="3" key="1">
    <citation type="journal article" date="2012" name="Science">
        <title>Fermentation, hydrogen, and sulfur metabolism in multiple uncultivated bacterial phyla.</title>
        <authorList>
            <person name="Wrighton K.C."/>
            <person name="Thomas B.C."/>
            <person name="Sharon I."/>
            <person name="Miller C.S."/>
            <person name="Castelle C.J."/>
            <person name="VerBerkmoes N.C."/>
            <person name="Wilkins M.J."/>
            <person name="Hettich R.L."/>
            <person name="Lipton M.S."/>
            <person name="Williams K.H."/>
            <person name="Long P.E."/>
            <person name="Banfield J.F."/>
        </authorList>
    </citation>
    <scope>NUCLEOTIDE SEQUENCE [LARGE SCALE GENOMIC DNA]</scope>
</reference>
<dbReference type="Gene3D" id="3.40.50.970">
    <property type="match status" value="1"/>
</dbReference>
<protein>
    <recommendedName>
        <fullName evidence="2">Thiamine pyrophosphate enzyme TPP-binding domain-containing protein</fullName>
    </recommendedName>
</protein>
<dbReference type="EMBL" id="AMFJ01000285">
    <property type="protein sequence ID" value="EKE28806.1"/>
    <property type="molecule type" value="Genomic_DNA"/>
</dbReference>
<dbReference type="InterPro" id="IPR011766">
    <property type="entry name" value="TPP_enzyme_TPP-bd"/>
</dbReference>
<comment type="caution">
    <text evidence="3">The sequence shown here is derived from an EMBL/GenBank/DDBJ whole genome shotgun (WGS) entry which is preliminary data.</text>
</comment>
<dbReference type="PANTHER" id="PTHR48084">
    <property type="entry name" value="2-OXOGLUTARATE OXIDOREDUCTASE SUBUNIT KORB-RELATED"/>
    <property type="match status" value="1"/>
</dbReference>
<dbReference type="AlphaFoldDB" id="K2FCK4"/>
<proteinExistence type="predicted"/>